<dbReference type="InterPro" id="IPR000014">
    <property type="entry name" value="PAS"/>
</dbReference>
<dbReference type="AlphaFoldDB" id="A0A9W7ECU5"/>
<evidence type="ECO:0000256" key="1">
    <source>
        <dbReference type="SAM" id="MobiDB-lite"/>
    </source>
</evidence>
<dbReference type="InterPro" id="IPR036638">
    <property type="entry name" value="HLH_DNA-bd_sf"/>
</dbReference>
<dbReference type="SUPFAM" id="SSF47459">
    <property type="entry name" value="HLH, helix-loop-helix DNA-binding domain"/>
    <property type="match status" value="1"/>
</dbReference>
<evidence type="ECO:0000313" key="5">
    <source>
        <dbReference type="Proteomes" id="UP001165085"/>
    </source>
</evidence>
<protein>
    <recommendedName>
        <fullName evidence="6">BHLH domain-containing protein</fullName>
    </recommendedName>
</protein>
<dbReference type="OrthoDB" id="206680at2759"/>
<feature type="region of interest" description="Disordered" evidence="1">
    <location>
        <begin position="189"/>
        <end position="232"/>
    </location>
</feature>
<dbReference type="NCBIfam" id="TIGR00229">
    <property type="entry name" value="sensory_box"/>
    <property type="match status" value="1"/>
</dbReference>
<proteinExistence type="predicted"/>
<evidence type="ECO:0000259" key="2">
    <source>
        <dbReference type="PROSITE" id="PS50112"/>
    </source>
</evidence>
<dbReference type="SMART" id="SM00091">
    <property type="entry name" value="PAS"/>
    <property type="match status" value="1"/>
</dbReference>
<dbReference type="PROSITE" id="PS50112">
    <property type="entry name" value="PAS"/>
    <property type="match status" value="1"/>
</dbReference>
<comment type="caution">
    <text evidence="4">The sequence shown here is derived from an EMBL/GenBank/DDBJ whole genome shotgun (WGS) entry which is preliminary data.</text>
</comment>
<accession>A0A9W7ECU5</accession>
<organism evidence="4 5">
    <name type="scientific">Triparma strigata</name>
    <dbReference type="NCBI Taxonomy" id="1606541"/>
    <lineage>
        <taxon>Eukaryota</taxon>
        <taxon>Sar</taxon>
        <taxon>Stramenopiles</taxon>
        <taxon>Ochrophyta</taxon>
        <taxon>Bolidophyceae</taxon>
        <taxon>Parmales</taxon>
        <taxon>Triparmaceae</taxon>
        <taxon>Triparma</taxon>
    </lineage>
</organism>
<feature type="domain" description="PAS" evidence="2">
    <location>
        <begin position="418"/>
        <end position="485"/>
    </location>
</feature>
<keyword evidence="5" id="KW-1185">Reference proteome</keyword>
<sequence>MSDDCDKSGGRNEWKYELPGVTLTTDDAVGGGSVEISDFGDGGPHGSHMLSLNDCLSAFNDSSPPLEYSIHNYPSVNDTQESYVELINGVILHNSTLETRKLPLLSHPNNHSSINTDGYDDSMTTEHDSNQQLMHSDYQPNNVHLPQHLNSAEKAFEDGRAAGLPPHPYADNGMRGHFPHMPYVPHESQFDAPHPHAHPVQPPPQIPNLAQPTVTPSPRPGYDPSGGGQESVPPLSAALAHAFDSLVNSPPFIKFLTDRNQMINPSEVPHETLKIKSQALRKSNKTQAEIAMMSPDARRKYERNQREKQRSFKISKQIKDLQEVLTSLQIPYKNNKFSVLMSAVDFISEIQRENSNAVMHNAAMKNILVQANEFLKRLKEGGNDATDLTSNTTHPTTDLYTNFTANMHRKTPLDYGYIFKNVAVPMGIAKPDGKIADCNDEFVSTTGYEREELLGKDISVVLDDPIDKSLQKMFSEEGKRLLDESSSEGSPAPVMPISRKRLKIKESHNKSNEVQLGIDIAPVQDDKGKCKHFTFTAVQLVG</sequence>
<dbReference type="InterPro" id="IPR011598">
    <property type="entry name" value="bHLH_dom"/>
</dbReference>
<feature type="region of interest" description="Disordered" evidence="1">
    <location>
        <begin position="108"/>
        <end position="128"/>
    </location>
</feature>
<feature type="domain" description="BHLH" evidence="3">
    <location>
        <begin position="298"/>
        <end position="350"/>
    </location>
</feature>
<dbReference type="InterPro" id="IPR035965">
    <property type="entry name" value="PAS-like_dom_sf"/>
</dbReference>
<dbReference type="Pfam" id="PF00010">
    <property type="entry name" value="HLH"/>
    <property type="match status" value="1"/>
</dbReference>
<dbReference type="Gene3D" id="3.30.450.20">
    <property type="entry name" value="PAS domain"/>
    <property type="match status" value="1"/>
</dbReference>
<evidence type="ECO:0008006" key="6">
    <source>
        <dbReference type="Google" id="ProtNLM"/>
    </source>
</evidence>
<dbReference type="GO" id="GO:0046983">
    <property type="term" value="F:protein dimerization activity"/>
    <property type="evidence" value="ECO:0007669"/>
    <property type="project" value="InterPro"/>
</dbReference>
<dbReference type="Proteomes" id="UP001165085">
    <property type="component" value="Unassembled WGS sequence"/>
</dbReference>
<name>A0A9W7ECU5_9STRA</name>
<dbReference type="Gene3D" id="4.10.280.10">
    <property type="entry name" value="Helix-loop-helix DNA-binding domain"/>
    <property type="match status" value="1"/>
</dbReference>
<gene>
    <name evidence="4" type="ORF">TrST_g7585</name>
</gene>
<evidence type="ECO:0000259" key="3">
    <source>
        <dbReference type="PROSITE" id="PS50888"/>
    </source>
</evidence>
<dbReference type="SUPFAM" id="SSF55785">
    <property type="entry name" value="PYP-like sensor domain (PAS domain)"/>
    <property type="match status" value="1"/>
</dbReference>
<dbReference type="CDD" id="cd00130">
    <property type="entry name" value="PAS"/>
    <property type="match status" value="1"/>
</dbReference>
<dbReference type="PROSITE" id="PS50888">
    <property type="entry name" value="BHLH"/>
    <property type="match status" value="1"/>
</dbReference>
<reference evidence="5" key="1">
    <citation type="journal article" date="2023" name="Commun. Biol.">
        <title>Genome analysis of Parmales, the sister group of diatoms, reveals the evolutionary specialization of diatoms from phago-mixotrophs to photoautotrophs.</title>
        <authorList>
            <person name="Ban H."/>
            <person name="Sato S."/>
            <person name="Yoshikawa S."/>
            <person name="Yamada K."/>
            <person name="Nakamura Y."/>
            <person name="Ichinomiya M."/>
            <person name="Sato N."/>
            <person name="Blanc-Mathieu R."/>
            <person name="Endo H."/>
            <person name="Kuwata A."/>
            <person name="Ogata H."/>
        </authorList>
    </citation>
    <scope>NUCLEOTIDE SEQUENCE [LARGE SCALE GENOMIC DNA]</scope>
    <source>
        <strain evidence="5">NIES 3701</strain>
    </source>
</reference>
<dbReference type="EMBL" id="BRXY01000175">
    <property type="protein sequence ID" value="GMH74058.1"/>
    <property type="molecule type" value="Genomic_DNA"/>
</dbReference>
<dbReference type="Pfam" id="PF13426">
    <property type="entry name" value="PAS_9"/>
    <property type="match status" value="1"/>
</dbReference>
<evidence type="ECO:0000313" key="4">
    <source>
        <dbReference type="EMBL" id="GMH74058.1"/>
    </source>
</evidence>